<dbReference type="AlphaFoldDB" id="A0AAP0HP68"/>
<dbReference type="EMBL" id="JBBNAG010000011">
    <property type="protein sequence ID" value="KAK9093839.1"/>
    <property type="molecule type" value="Genomic_DNA"/>
</dbReference>
<gene>
    <name evidence="2" type="ORF">Scep_025308</name>
</gene>
<accession>A0AAP0HP68</accession>
<comment type="caution">
    <text evidence="2">The sequence shown here is derived from an EMBL/GenBank/DDBJ whole genome shotgun (WGS) entry which is preliminary data.</text>
</comment>
<dbReference type="Proteomes" id="UP001419268">
    <property type="component" value="Unassembled WGS sequence"/>
</dbReference>
<proteinExistence type="predicted"/>
<evidence type="ECO:0000313" key="2">
    <source>
        <dbReference type="EMBL" id="KAK9093839.1"/>
    </source>
</evidence>
<feature type="compositionally biased region" description="Polar residues" evidence="1">
    <location>
        <begin position="53"/>
        <end position="72"/>
    </location>
</feature>
<name>A0AAP0HP68_9MAGN</name>
<sequence length="93" mass="9630">MTMRTKSTITAAVDVVAAWKALPPSEGNRASTLKMADEVLKHLTVIGAPGPSITPTSGATQSQRPSNPGDSGTSKRKGNAPTISQRSAKKSKN</sequence>
<keyword evidence="3" id="KW-1185">Reference proteome</keyword>
<evidence type="ECO:0000256" key="1">
    <source>
        <dbReference type="SAM" id="MobiDB-lite"/>
    </source>
</evidence>
<organism evidence="2 3">
    <name type="scientific">Stephania cephalantha</name>
    <dbReference type="NCBI Taxonomy" id="152367"/>
    <lineage>
        <taxon>Eukaryota</taxon>
        <taxon>Viridiplantae</taxon>
        <taxon>Streptophyta</taxon>
        <taxon>Embryophyta</taxon>
        <taxon>Tracheophyta</taxon>
        <taxon>Spermatophyta</taxon>
        <taxon>Magnoliopsida</taxon>
        <taxon>Ranunculales</taxon>
        <taxon>Menispermaceae</taxon>
        <taxon>Menispermoideae</taxon>
        <taxon>Cissampelideae</taxon>
        <taxon>Stephania</taxon>
    </lineage>
</organism>
<reference evidence="2 3" key="1">
    <citation type="submission" date="2024-01" db="EMBL/GenBank/DDBJ databases">
        <title>Genome assemblies of Stephania.</title>
        <authorList>
            <person name="Yang L."/>
        </authorList>
    </citation>
    <scope>NUCLEOTIDE SEQUENCE [LARGE SCALE GENOMIC DNA]</scope>
    <source>
        <strain evidence="2">JXDWG</strain>
        <tissue evidence="2">Leaf</tissue>
    </source>
</reference>
<protein>
    <submittedName>
        <fullName evidence="2">Uncharacterized protein</fullName>
    </submittedName>
</protein>
<evidence type="ECO:0000313" key="3">
    <source>
        <dbReference type="Proteomes" id="UP001419268"/>
    </source>
</evidence>
<feature type="region of interest" description="Disordered" evidence="1">
    <location>
        <begin position="47"/>
        <end position="93"/>
    </location>
</feature>